<reference evidence="1" key="1">
    <citation type="submission" date="2025-08" db="UniProtKB">
        <authorList>
            <consortium name="Ensembl"/>
        </authorList>
    </citation>
    <scope>IDENTIFICATION</scope>
</reference>
<protein>
    <submittedName>
        <fullName evidence="1">Uncharacterized protein</fullName>
    </submittedName>
</protein>
<dbReference type="AlphaFoldDB" id="A0A3B4YC47"/>
<dbReference type="Ensembl" id="ENSSLDT00000029143.1">
    <property type="protein sequence ID" value="ENSSLDP00000028300.1"/>
    <property type="gene ID" value="ENSSLDG00000021897.1"/>
</dbReference>
<evidence type="ECO:0000313" key="2">
    <source>
        <dbReference type="Proteomes" id="UP000261360"/>
    </source>
</evidence>
<organism evidence="1 2">
    <name type="scientific">Seriola lalandi dorsalis</name>
    <dbReference type="NCBI Taxonomy" id="1841481"/>
    <lineage>
        <taxon>Eukaryota</taxon>
        <taxon>Metazoa</taxon>
        <taxon>Chordata</taxon>
        <taxon>Craniata</taxon>
        <taxon>Vertebrata</taxon>
        <taxon>Euteleostomi</taxon>
        <taxon>Actinopterygii</taxon>
        <taxon>Neopterygii</taxon>
        <taxon>Teleostei</taxon>
        <taxon>Neoteleostei</taxon>
        <taxon>Acanthomorphata</taxon>
        <taxon>Carangaria</taxon>
        <taxon>Carangiformes</taxon>
        <taxon>Carangidae</taxon>
        <taxon>Seriola</taxon>
    </lineage>
</organism>
<sequence>MLNDIFPPLNVIIKCVKNLFCALLAFEEGFLSTSNYVGMRHQINEFWADLARGCLKCQSRNVIITLFEALGMHFICFCVTSSVETSSMES</sequence>
<dbReference type="Proteomes" id="UP000261360">
    <property type="component" value="Unplaced"/>
</dbReference>
<keyword evidence="2" id="KW-1185">Reference proteome</keyword>
<reference evidence="1" key="2">
    <citation type="submission" date="2025-09" db="UniProtKB">
        <authorList>
            <consortium name="Ensembl"/>
        </authorList>
    </citation>
    <scope>IDENTIFICATION</scope>
</reference>
<accession>A0A3B4YC47</accession>
<name>A0A3B4YC47_SERLL</name>
<evidence type="ECO:0000313" key="1">
    <source>
        <dbReference type="Ensembl" id="ENSSLDP00000028300.1"/>
    </source>
</evidence>
<proteinExistence type="predicted"/>
<dbReference type="GeneTree" id="ENSGT00940000179701"/>